<gene>
    <name evidence="5" type="ORF">GA0070616_5493</name>
</gene>
<dbReference type="InterPro" id="IPR036388">
    <property type="entry name" value="WH-like_DNA-bd_sf"/>
</dbReference>
<keyword evidence="2" id="KW-0238">DNA-binding</keyword>
<dbReference type="Pfam" id="PF01638">
    <property type="entry name" value="HxlR"/>
    <property type="match status" value="1"/>
</dbReference>
<evidence type="ECO:0000256" key="1">
    <source>
        <dbReference type="ARBA" id="ARBA00023015"/>
    </source>
</evidence>
<dbReference type="SUPFAM" id="SSF46785">
    <property type="entry name" value="Winged helix' DNA-binding domain"/>
    <property type="match status" value="1"/>
</dbReference>
<dbReference type="PANTHER" id="PTHR33204">
    <property type="entry name" value="TRANSCRIPTIONAL REGULATOR, MARR FAMILY"/>
    <property type="match status" value="1"/>
</dbReference>
<keyword evidence="3" id="KW-0804">Transcription</keyword>
<proteinExistence type="predicted"/>
<keyword evidence="1" id="KW-0805">Transcription regulation</keyword>
<feature type="domain" description="HTH hxlR-type" evidence="4">
    <location>
        <begin position="22"/>
        <end position="122"/>
    </location>
</feature>
<evidence type="ECO:0000313" key="5">
    <source>
        <dbReference type="EMBL" id="SCL36459.1"/>
    </source>
</evidence>
<name>A0A1C6T496_9ACTN</name>
<evidence type="ECO:0000259" key="4">
    <source>
        <dbReference type="PROSITE" id="PS51118"/>
    </source>
</evidence>
<sequence length="126" mass="13126">MRATYAGVMTVPSPVDGDTRACPGGLTRAFAFLGKRWNGMILGTLAQGSAGFAELTRALPGISESVLSDRLGELNRVGLVTRTVRQGPPLGVSYGLTERGTALLPALDALARWADENLPAEGPEGC</sequence>
<dbReference type="AlphaFoldDB" id="A0A1C6T496"/>
<dbReference type="STRING" id="145857.GA0070616_5493"/>
<dbReference type="InterPro" id="IPR011991">
    <property type="entry name" value="ArsR-like_HTH"/>
</dbReference>
<dbReference type="PROSITE" id="PS51118">
    <property type="entry name" value="HTH_HXLR"/>
    <property type="match status" value="1"/>
</dbReference>
<dbReference type="InterPro" id="IPR002577">
    <property type="entry name" value="HTH_HxlR"/>
</dbReference>
<dbReference type="PANTHER" id="PTHR33204:SF37">
    <property type="entry name" value="HTH-TYPE TRANSCRIPTIONAL REGULATOR YODB"/>
    <property type="match status" value="1"/>
</dbReference>
<dbReference type="EMBL" id="FMHT01000003">
    <property type="protein sequence ID" value="SCL36459.1"/>
    <property type="molecule type" value="Genomic_DNA"/>
</dbReference>
<keyword evidence="6" id="KW-1185">Reference proteome</keyword>
<protein>
    <submittedName>
        <fullName evidence="5">Transcriptional regulator, HxlR family</fullName>
    </submittedName>
</protein>
<dbReference type="Proteomes" id="UP000199699">
    <property type="component" value="Unassembled WGS sequence"/>
</dbReference>
<dbReference type="GO" id="GO:0003677">
    <property type="term" value="F:DNA binding"/>
    <property type="evidence" value="ECO:0007669"/>
    <property type="project" value="UniProtKB-KW"/>
</dbReference>
<evidence type="ECO:0000256" key="3">
    <source>
        <dbReference type="ARBA" id="ARBA00023163"/>
    </source>
</evidence>
<reference evidence="5 6" key="1">
    <citation type="submission" date="2016-06" db="EMBL/GenBank/DDBJ databases">
        <authorList>
            <person name="Kjaerup R.B."/>
            <person name="Dalgaard T.S."/>
            <person name="Juul-Madsen H.R."/>
        </authorList>
    </citation>
    <scope>NUCLEOTIDE SEQUENCE [LARGE SCALE GENOMIC DNA]</scope>
    <source>
        <strain evidence="5 6">DSM 43818</strain>
    </source>
</reference>
<accession>A0A1C6T496</accession>
<dbReference type="InterPro" id="IPR036390">
    <property type="entry name" value="WH_DNA-bd_sf"/>
</dbReference>
<evidence type="ECO:0000256" key="2">
    <source>
        <dbReference type="ARBA" id="ARBA00023125"/>
    </source>
</evidence>
<evidence type="ECO:0000313" key="6">
    <source>
        <dbReference type="Proteomes" id="UP000199699"/>
    </source>
</evidence>
<organism evidence="5 6">
    <name type="scientific">Micromonospora nigra</name>
    <dbReference type="NCBI Taxonomy" id="145857"/>
    <lineage>
        <taxon>Bacteria</taxon>
        <taxon>Bacillati</taxon>
        <taxon>Actinomycetota</taxon>
        <taxon>Actinomycetes</taxon>
        <taxon>Micromonosporales</taxon>
        <taxon>Micromonosporaceae</taxon>
        <taxon>Micromonospora</taxon>
    </lineage>
</organism>
<dbReference type="Gene3D" id="1.10.10.10">
    <property type="entry name" value="Winged helix-like DNA-binding domain superfamily/Winged helix DNA-binding domain"/>
    <property type="match status" value="1"/>
</dbReference>
<dbReference type="CDD" id="cd00090">
    <property type="entry name" value="HTH_ARSR"/>
    <property type="match status" value="1"/>
</dbReference>